<feature type="domain" description="AB hydrolase-1" evidence="1">
    <location>
        <begin position="23"/>
        <end position="154"/>
    </location>
</feature>
<proteinExistence type="predicted"/>
<dbReference type="AlphaFoldDB" id="A0A6P6SIV3"/>
<dbReference type="OrthoDB" id="408373at2759"/>
<reference evidence="2" key="1">
    <citation type="journal article" date="2025" name="Foods">
        <title>Unveiling the Microbial Signatures of Arabica Coffee Cherries: Insights into Ripeness Specific Diversity, Functional Traits, and Implications for Quality and Safety.</title>
        <authorList>
            <consortium name="RefSeq"/>
            <person name="Tenea G.N."/>
            <person name="Cifuentes V."/>
            <person name="Reyes P."/>
            <person name="Cevallos-Vallejos M."/>
        </authorList>
    </citation>
    <scope>NUCLEOTIDE SEQUENCE [LARGE SCALE GENOMIC DNA]</scope>
</reference>
<dbReference type="Pfam" id="PF00561">
    <property type="entry name" value="Abhydrolase_1"/>
    <property type="match status" value="1"/>
</dbReference>
<dbReference type="PANTHER" id="PTHR10992">
    <property type="entry name" value="METHYLESTERASE FAMILY MEMBER"/>
    <property type="match status" value="1"/>
</dbReference>
<dbReference type="GO" id="GO:0080031">
    <property type="term" value="F:methyl salicylate esterase activity"/>
    <property type="evidence" value="ECO:0007669"/>
    <property type="project" value="TreeGrafter"/>
</dbReference>
<dbReference type="InterPro" id="IPR045889">
    <property type="entry name" value="MES/HNL"/>
</dbReference>
<reference evidence="3" key="2">
    <citation type="submission" date="2025-08" db="UniProtKB">
        <authorList>
            <consortium name="RefSeq"/>
        </authorList>
    </citation>
    <scope>IDENTIFICATION</scope>
    <source>
        <tissue evidence="3">Leaves</tissue>
    </source>
</reference>
<dbReference type="InterPro" id="IPR029058">
    <property type="entry name" value="AB_hydrolase_fold"/>
</dbReference>
<dbReference type="InterPro" id="IPR000073">
    <property type="entry name" value="AB_hydrolase_1"/>
</dbReference>
<sequence>MLNCTKKKTLQTEKFNMVGNRSHFLLVHGACLGAWSWYKLVTLLEEAGHKVTALDLAASGRNQERIREVLTIDDYHKPLFSFMDALSPEEKVILVGHSMGGYAVSSAMERYPEKIDFAVFVSAHMLGPDLPLDKLDERACITDLKLATLLVRPTKFFTDQESNQQLRVTKEKYGSVRRAYFIGGSDVAMPADVQRWMVENNPPDMAKEIKEADHMVMISKAQELCTNLLEITSMV</sequence>
<name>A0A6P6SIV3_COFAR</name>
<dbReference type="GO" id="GO:0080032">
    <property type="term" value="F:methyl jasmonate esterase activity"/>
    <property type="evidence" value="ECO:0007669"/>
    <property type="project" value="TreeGrafter"/>
</dbReference>
<evidence type="ECO:0000259" key="1">
    <source>
        <dbReference type="Pfam" id="PF00561"/>
    </source>
</evidence>
<organism evidence="2 3">
    <name type="scientific">Coffea arabica</name>
    <name type="common">Arabian coffee</name>
    <dbReference type="NCBI Taxonomy" id="13443"/>
    <lineage>
        <taxon>Eukaryota</taxon>
        <taxon>Viridiplantae</taxon>
        <taxon>Streptophyta</taxon>
        <taxon>Embryophyta</taxon>
        <taxon>Tracheophyta</taxon>
        <taxon>Spermatophyta</taxon>
        <taxon>Magnoliopsida</taxon>
        <taxon>eudicotyledons</taxon>
        <taxon>Gunneridae</taxon>
        <taxon>Pentapetalae</taxon>
        <taxon>asterids</taxon>
        <taxon>lamiids</taxon>
        <taxon>Gentianales</taxon>
        <taxon>Rubiaceae</taxon>
        <taxon>Ixoroideae</taxon>
        <taxon>Gardenieae complex</taxon>
        <taxon>Bertiereae - Coffeeae clade</taxon>
        <taxon>Coffeeae</taxon>
        <taxon>Coffea</taxon>
    </lineage>
</organism>
<evidence type="ECO:0000313" key="2">
    <source>
        <dbReference type="Proteomes" id="UP001652660"/>
    </source>
</evidence>
<evidence type="ECO:0000313" key="3">
    <source>
        <dbReference type="RefSeq" id="XP_027065741.2"/>
    </source>
</evidence>
<dbReference type="Gene3D" id="3.40.50.1820">
    <property type="entry name" value="alpha/beta hydrolase"/>
    <property type="match status" value="1"/>
</dbReference>
<dbReference type="GO" id="GO:0009694">
    <property type="term" value="P:jasmonic acid metabolic process"/>
    <property type="evidence" value="ECO:0007669"/>
    <property type="project" value="TreeGrafter"/>
</dbReference>
<dbReference type="SUPFAM" id="SSF53474">
    <property type="entry name" value="alpha/beta-Hydrolases"/>
    <property type="match status" value="1"/>
</dbReference>
<keyword evidence="2" id="KW-1185">Reference proteome</keyword>
<accession>A0A6P6SIV3</accession>
<protein>
    <submittedName>
        <fullName evidence="3">Methyl jasmonate esterase 1</fullName>
    </submittedName>
</protein>
<dbReference type="RefSeq" id="XP_027065741.2">
    <property type="nucleotide sequence ID" value="XM_027209940.2"/>
</dbReference>
<dbReference type="GeneID" id="113691680"/>
<dbReference type="GO" id="GO:0080030">
    <property type="term" value="F:methyl indole-3-acetate esterase activity"/>
    <property type="evidence" value="ECO:0007669"/>
    <property type="project" value="TreeGrafter"/>
</dbReference>
<dbReference type="Proteomes" id="UP001652660">
    <property type="component" value="Chromosome 6c"/>
</dbReference>
<gene>
    <name evidence="3" type="primary">LOC113691680</name>
</gene>
<dbReference type="PANTHER" id="PTHR10992:SF1066">
    <property type="entry name" value="METHYL JASMONATE ESTERASE 1"/>
    <property type="match status" value="1"/>
</dbReference>
<dbReference type="GO" id="GO:0009696">
    <property type="term" value="P:salicylic acid metabolic process"/>
    <property type="evidence" value="ECO:0007669"/>
    <property type="project" value="TreeGrafter"/>
</dbReference>